<sequence length="471" mass="51362">AGSIPGGARRLRGRRRAVGRPGGTGGRHDAGPEVHGRRAGVRRLPRVRRRHARQAAGRAGRARVGRRQRLRPRPGQTTGRHGVRRVRVRPVRRRAERGRPEAVGRVVRRAQGRPPRAAPAGDGGVRHAQEAAAGRPGQDRRDRVLLRRDGRPGAGPQRGRRARRRQPPRRAVDDDAGQGRRGAGEGAGLPRGRRPVRPAGRGGRVRAGDAGGESGLAARQLRERRPHVHQPGGQGADPGGGVRGAGRPAVVGGHEGVLRRAVRGPGGPRPPGGRRRAADRRVRHAGRRERAAGLGEPGLRQRRRRPQSRLRLRRDRHDDQQARHPQARADEGDPGPRPRPVVQRRVLHRRRQVPHRRQAQADPRDAREQAGHLHVLRRHHPHGAHRPGPGPGGGVPAAARRRLLPDGRGVRCPPELQGTVRSGRPVQHGQGGQGQHDPVRDVREGGRGGAEADRGRPRRQLPLRPRGRPAV</sequence>
<organism evidence="2">
    <name type="scientific">uncultured Phycisphaerae bacterium</name>
    <dbReference type="NCBI Taxonomy" id="904963"/>
    <lineage>
        <taxon>Bacteria</taxon>
        <taxon>Pseudomonadati</taxon>
        <taxon>Planctomycetota</taxon>
        <taxon>Phycisphaerae</taxon>
        <taxon>environmental samples</taxon>
    </lineage>
</organism>
<feature type="compositionally biased region" description="Basic residues" evidence="1">
    <location>
        <begin position="300"/>
        <end position="314"/>
    </location>
</feature>
<proteinExistence type="predicted"/>
<dbReference type="EMBL" id="CADCUQ010000570">
    <property type="protein sequence ID" value="CAA9415048.1"/>
    <property type="molecule type" value="Genomic_DNA"/>
</dbReference>
<feature type="compositionally biased region" description="Basic residues" evidence="1">
    <location>
        <begin position="456"/>
        <end position="471"/>
    </location>
</feature>
<name>A0A6J4PG38_9BACT</name>
<evidence type="ECO:0000256" key="1">
    <source>
        <dbReference type="SAM" id="MobiDB-lite"/>
    </source>
</evidence>
<feature type="compositionally biased region" description="Basic residues" evidence="1">
    <location>
        <begin position="272"/>
        <end position="287"/>
    </location>
</feature>
<feature type="region of interest" description="Disordered" evidence="1">
    <location>
        <begin position="1"/>
        <end position="471"/>
    </location>
</feature>
<protein>
    <submittedName>
        <fullName evidence="2">Dienelactone hydrolase family protein</fullName>
    </submittedName>
</protein>
<feature type="compositionally biased region" description="Basic and acidic residues" evidence="1">
    <location>
        <begin position="437"/>
        <end position="455"/>
    </location>
</feature>
<feature type="compositionally biased region" description="Basic and acidic residues" evidence="1">
    <location>
        <begin position="137"/>
        <end position="151"/>
    </location>
</feature>
<feature type="compositionally biased region" description="Basic residues" evidence="1">
    <location>
        <begin position="9"/>
        <end position="18"/>
    </location>
</feature>
<accession>A0A6J4PG38</accession>
<feature type="non-terminal residue" evidence="2">
    <location>
        <position position="471"/>
    </location>
</feature>
<feature type="compositionally biased region" description="Gly residues" evidence="1">
    <location>
        <begin position="232"/>
        <end position="244"/>
    </location>
</feature>
<feature type="compositionally biased region" description="Gly residues" evidence="1">
    <location>
        <begin position="179"/>
        <end position="189"/>
    </location>
</feature>
<feature type="compositionally biased region" description="Basic residues" evidence="1">
    <location>
        <begin position="374"/>
        <end position="385"/>
    </location>
</feature>
<feature type="compositionally biased region" description="Basic and acidic residues" evidence="1">
    <location>
        <begin position="26"/>
        <end position="36"/>
    </location>
</feature>
<feature type="compositionally biased region" description="Basic and acidic residues" evidence="1">
    <location>
        <begin position="315"/>
        <end position="336"/>
    </location>
</feature>
<evidence type="ECO:0000313" key="2">
    <source>
        <dbReference type="EMBL" id="CAA9415048.1"/>
    </source>
</evidence>
<feature type="compositionally biased region" description="Basic and acidic residues" evidence="1">
    <location>
        <begin position="362"/>
        <end position="371"/>
    </location>
</feature>
<dbReference type="AlphaFoldDB" id="A0A6J4PG38"/>
<feature type="compositionally biased region" description="Basic residues" evidence="1">
    <location>
        <begin position="345"/>
        <end position="358"/>
    </location>
</feature>
<gene>
    <name evidence="2" type="ORF">AVDCRST_MAG64-2548</name>
</gene>
<keyword evidence="2" id="KW-0378">Hydrolase</keyword>
<feature type="compositionally biased region" description="Basic residues" evidence="1">
    <location>
        <begin position="81"/>
        <end position="96"/>
    </location>
</feature>
<feature type="compositionally biased region" description="Basic residues" evidence="1">
    <location>
        <begin position="37"/>
        <end position="53"/>
    </location>
</feature>
<reference evidence="2" key="1">
    <citation type="submission" date="2020-02" db="EMBL/GenBank/DDBJ databases">
        <authorList>
            <person name="Meier V. D."/>
        </authorList>
    </citation>
    <scope>NUCLEOTIDE SEQUENCE</scope>
    <source>
        <strain evidence="2">AVDCRST_MAG64</strain>
    </source>
</reference>
<feature type="compositionally biased region" description="Basic residues" evidence="1">
    <location>
        <begin position="60"/>
        <end position="72"/>
    </location>
</feature>
<dbReference type="GO" id="GO:0016787">
    <property type="term" value="F:hydrolase activity"/>
    <property type="evidence" value="ECO:0007669"/>
    <property type="project" value="UniProtKB-KW"/>
</dbReference>
<feature type="non-terminal residue" evidence="2">
    <location>
        <position position="1"/>
    </location>
</feature>
<feature type="compositionally biased region" description="Basic residues" evidence="1">
    <location>
        <begin position="158"/>
        <end position="168"/>
    </location>
</feature>